<keyword evidence="3" id="KW-1185">Reference proteome</keyword>
<feature type="region of interest" description="Disordered" evidence="1">
    <location>
        <begin position="158"/>
        <end position="223"/>
    </location>
</feature>
<sequence length="288" mass="31746">MGGSQSKKKAVEQVRSEYGWTHTGARHYMGYAITEEGDYVYDEEGNYVFADGVTYAVDEYSGEYMVDETGNYVLAGLDWDYGFFFEVPTSALQPVPYMYVQAHKVGPGPRVPAKGAGQQVTVTFLSSYAPGYKRDYIEKHVAPDPEAAYLTNQQYESMQGYDGDNGAAPVAADGGGYELPPPEEDPNGYPNGYPDGYEQPPPEEDPNGDGAPTHTDSSDERRLDASDGCLYTRQEFEDCYGADWEACWAAAPPEKRIDASDGCAYTRQEFEDCYGADWEAHWTAAPPS</sequence>
<protein>
    <submittedName>
        <fullName evidence="2">Uncharacterized protein</fullName>
    </submittedName>
</protein>
<evidence type="ECO:0000256" key="1">
    <source>
        <dbReference type="SAM" id="MobiDB-lite"/>
    </source>
</evidence>
<name>A0A0M0JHD9_9EUKA</name>
<evidence type="ECO:0000313" key="3">
    <source>
        <dbReference type="Proteomes" id="UP000037460"/>
    </source>
</evidence>
<comment type="caution">
    <text evidence="2">The sequence shown here is derived from an EMBL/GenBank/DDBJ whole genome shotgun (WGS) entry which is preliminary data.</text>
</comment>
<reference evidence="3" key="1">
    <citation type="journal article" date="2015" name="PLoS Genet.">
        <title>Genome Sequence and Transcriptome Analyses of Chrysochromulina tobin: Metabolic Tools for Enhanced Algal Fitness in the Prominent Order Prymnesiales (Haptophyceae).</title>
        <authorList>
            <person name="Hovde B.T."/>
            <person name="Deodato C.R."/>
            <person name="Hunsperger H.M."/>
            <person name="Ryken S.A."/>
            <person name="Yost W."/>
            <person name="Jha R.K."/>
            <person name="Patterson J."/>
            <person name="Monnat R.J. Jr."/>
            <person name="Barlow S.B."/>
            <person name="Starkenburg S.R."/>
            <person name="Cattolico R.A."/>
        </authorList>
    </citation>
    <scope>NUCLEOTIDE SEQUENCE</scope>
    <source>
        <strain evidence="3">CCMP291</strain>
    </source>
</reference>
<accession>A0A0M0JHD9</accession>
<dbReference type="Proteomes" id="UP000037460">
    <property type="component" value="Unassembled WGS sequence"/>
</dbReference>
<gene>
    <name evidence="2" type="ORF">Ctob_008528</name>
</gene>
<evidence type="ECO:0000313" key="2">
    <source>
        <dbReference type="EMBL" id="KOO25895.1"/>
    </source>
</evidence>
<organism evidence="2 3">
    <name type="scientific">Chrysochromulina tobinii</name>
    <dbReference type="NCBI Taxonomy" id="1460289"/>
    <lineage>
        <taxon>Eukaryota</taxon>
        <taxon>Haptista</taxon>
        <taxon>Haptophyta</taxon>
        <taxon>Prymnesiophyceae</taxon>
        <taxon>Prymnesiales</taxon>
        <taxon>Chrysochromulinaceae</taxon>
        <taxon>Chrysochromulina</taxon>
    </lineage>
</organism>
<dbReference type="AlphaFoldDB" id="A0A0M0JHD9"/>
<proteinExistence type="predicted"/>
<dbReference type="EMBL" id="JWZX01002915">
    <property type="protein sequence ID" value="KOO25895.1"/>
    <property type="molecule type" value="Genomic_DNA"/>
</dbReference>